<comment type="caution">
    <text evidence="1">The sequence shown here is derived from an EMBL/GenBank/DDBJ whole genome shotgun (WGS) entry which is preliminary data.</text>
</comment>
<accession>A0ABU2G797</accession>
<evidence type="ECO:0000313" key="2">
    <source>
        <dbReference type="Proteomes" id="UP001254813"/>
    </source>
</evidence>
<reference evidence="1 2" key="1">
    <citation type="submission" date="2022-06" db="EMBL/GenBank/DDBJ databases">
        <title>Halogeometricum sp. a new haloarchaeum isolate from saline soil.</title>
        <authorList>
            <person name="Strakova D."/>
            <person name="Galisteo C."/>
            <person name="Sanchez-Porro C."/>
            <person name="Ventosa A."/>
        </authorList>
    </citation>
    <scope>NUCLEOTIDE SEQUENCE [LARGE SCALE GENOMIC DNA]</scope>
    <source>
        <strain evidence="2">S3BR25-2</strain>
    </source>
</reference>
<organism evidence="1 2">
    <name type="scientific">Halogeometricum luteum</name>
    <dbReference type="NCBI Taxonomy" id="2950537"/>
    <lineage>
        <taxon>Archaea</taxon>
        <taxon>Methanobacteriati</taxon>
        <taxon>Methanobacteriota</taxon>
        <taxon>Stenosarchaea group</taxon>
        <taxon>Halobacteria</taxon>
        <taxon>Halobacteriales</taxon>
        <taxon>Haloferacaceae</taxon>
        <taxon>Halogeometricum</taxon>
    </lineage>
</organism>
<dbReference type="EMBL" id="JAMQOQ010000005">
    <property type="protein sequence ID" value="MDS0296158.1"/>
    <property type="molecule type" value="Genomic_DNA"/>
</dbReference>
<gene>
    <name evidence="1" type="ORF">NDI79_18435</name>
</gene>
<protein>
    <submittedName>
        <fullName evidence="1">Uncharacterized protein</fullName>
    </submittedName>
</protein>
<dbReference type="Proteomes" id="UP001254813">
    <property type="component" value="Unassembled WGS sequence"/>
</dbReference>
<sequence>MNSEKRTPVPDDADDAPDVELEWLYDDRADPSELTIFSPGERTLATEWITVDRSVARSLDSVR</sequence>
<keyword evidence="2" id="KW-1185">Reference proteome</keyword>
<name>A0ABU2G797_9EURY</name>
<proteinExistence type="predicted"/>
<evidence type="ECO:0000313" key="1">
    <source>
        <dbReference type="EMBL" id="MDS0296158.1"/>
    </source>
</evidence>
<dbReference type="RefSeq" id="WP_310930152.1">
    <property type="nucleotide sequence ID" value="NZ_JAMQOQ010000005.1"/>
</dbReference>